<dbReference type="RefSeq" id="WP_098974424.1">
    <property type="nucleotide sequence ID" value="NZ_CP077115.1"/>
</dbReference>
<dbReference type="AlphaFoldDB" id="A0A2C6BPY6"/>
<protein>
    <submittedName>
        <fullName evidence="1">Uncharacterized protein</fullName>
    </submittedName>
</protein>
<sequence length="59" mass="7355">MSLKLSDFYENYKNKYVFKNGAKLIKILENYLNLYLKIENKGKNHYFYINYWGFENKRM</sequence>
<proteinExistence type="predicted"/>
<reference evidence="1 2" key="1">
    <citation type="submission" date="2017-06" db="EMBL/GenBank/DDBJ databases">
        <title>Draft genome sequence of Fusobacterium nucleatum subsp. polymorphum KCOM 1271 (=ChDC F305).</title>
        <authorList>
            <person name="Kook J.-K."/>
            <person name="Park S.-N."/>
            <person name="Lim Y.K."/>
            <person name="Roh H."/>
        </authorList>
    </citation>
    <scope>NUCLEOTIDE SEQUENCE [LARGE SCALE GENOMIC DNA]</scope>
    <source>
        <strain evidence="2">KCOM 1271 (ChDC F305)</strain>
    </source>
</reference>
<organism evidence="1 2">
    <name type="scientific">Fusobacterium nucleatum subsp. polymorphum</name>
    <name type="common">Fusobacterium polymorphum</name>
    <dbReference type="NCBI Taxonomy" id="76857"/>
    <lineage>
        <taxon>Bacteria</taxon>
        <taxon>Fusobacteriati</taxon>
        <taxon>Fusobacteriota</taxon>
        <taxon>Fusobacteriia</taxon>
        <taxon>Fusobacteriales</taxon>
        <taxon>Fusobacteriaceae</taxon>
        <taxon>Fusobacterium</taxon>
    </lineage>
</organism>
<gene>
    <name evidence="1" type="ORF">CBG54_06165</name>
</gene>
<dbReference type="EMBL" id="NIRN01000001">
    <property type="protein sequence ID" value="PHI06647.1"/>
    <property type="molecule type" value="Genomic_DNA"/>
</dbReference>
<name>A0A2C6BPY6_FUSNP</name>
<comment type="caution">
    <text evidence="1">The sequence shown here is derived from an EMBL/GenBank/DDBJ whole genome shotgun (WGS) entry which is preliminary data.</text>
</comment>
<evidence type="ECO:0000313" key="1">
    <source>
        <dbReference type="EMBL" id="PHI06647.1"/>
    </source>
</evidence>
<accession>A0A2C6BPY6</accession>
<dbReference type="Proteomes" id="UP000224182">
    <property type="component" value="Unassembled WGS sequence"/>
</dbReference>
<evidence type="ECO:0000313" key="2">
    <source>
        <dbReference type="Proteomes" id="UP000224182"/>
    </source>
</evidence>